<gene>
    <name evidence="1" type="ORF">IWT25_00758</name>
</gene>
<protein>
    <recommendedName>
        <fullName evidence="3">Head fiber protein</fullName>
    </recommendedName>
</protein>
<accession>A0A1Z5IV32</accession>
<evidence type="ECO:0008006" key="3">
    <source>
        <dbReference type="Google" id="ProtNLM"/>
    </source>
</evidence>
<dbReference type="RefSeq" id="WP_089120756.1">
    <property type="nucleotide sequence ID" value="NZ_BCMI01000005.1"/>
</dbReference>
<name>A0A1Z5IV32_9LACO</name>
<proteinExistence type="predicted"/>
<evidence type="ECO:0000313" key="1">
    <source>
        <dbReference type="EMBL" id="GAX05452.1"/>
    </source>
</evidence>
<reference evidence="1 2" key="1">
    <citation type="submission" date="2015-11" db="EMBL/GenBank/DDBJ databases">
        <title>Draft genome sequences of new species of the genus Lactobacillus isolated from orchardgrass silage.</title>
        <authorList>
            <person name="Tohno M."/>
            <person name="Tanizawa Y."/>
            <person name="Arita M."/>
        </authorList>
    </citation>
    <scope>NUCLEOTIDE SEQUENCE [LARGE SCALE GENOMIC DNA]</scope>
    <source>
        <strain evidence="1 2">IWT25</strain>
    </source>
</reference>
<dbReference type="Proteomes" id="UP000198414">
    <property type="component" value="Unassembled WGS sequence"/>
</dbReference>
<sequence length="113" mass="11768">MATYGVQSDFRVAPELSFELPAYITGTAKLKAGTPVGGATNFLADETAELSATTDATTQGLLLHEANPTADGADTVSVMTAGIVNINRLDADVQALITDDIKAALPDITFIKR</sequence>
<organism evidence="1 2">
    <name type="scientific">Secundilactobacillus pentosiphilus</name>
    <dbReference type="NCBI Taxonomy" id="1714682"/>
    <lineage>
        <taxon>Bacteria</taxon>
        <taxon>Bacillati</taxon>
        <taxon>Bacillota</taxon>
        <taxon>Bacilli</taxon>
        <taxon>Lactobacillales</taxon>
        <taxon>Lactobacillaceae</taxon>
        <taxon>Secundilactobacillus</taxon>
    </lineage>
</organism>
<dbReference type="AlphaFoldDB" id="A0A1Z5IV32"/>
<dbReference type="EMBL" id="BCMI01000005">
    <property type="protein sequence ID" value="GAX05452.1"/>
    <property type="molecule type" value="Genomic_DNA"/>
</dbReference>
<comment type="caution">
    <text evidence="1">The sequence shown here is derived from an EMBL/GenBank/DDBJ whole genome shotgun (WGS) entry which is preliminary data.</text>
</comment>
<evidence type="ECO:0000313" key="2">
    <source>
        <dbReference type="Proteomes" id="UP000198414"/>
    </source>
</evidence>